<evidence type="ECO:0000313" key="1">
    <source>
        <dbReference type="EMBL" id="KYN18227.1"/>
    </source>
</evidence>
<proteinExistence type="predicted"/>
<organism evidence="1 2">
    <name type="scientific">Trachymyrmex cornetzi</name>
    <dbReference type="NCBI Taxonomy" id="471704"/>
    <lineage>
        <taxon>Eukaryota</taxon>
        <taxon>Metazoa</taxon>
        <taxon>Ecdysozoa</taxon>
        <taxon>Arthropoda</taxon>
        <taxon>Hexapoda</taxon>
        <taxon>Insecta</taxon>
        <taxon>Pterygota</taxon>
        <taxon>Neoptera</taxon>
        <taxon>Endopterygota</taxon>
        <taxon>Hymenoptera</taxon>
        <taxon>Apocrita</taxon>
        <taxon>Aculeata</taxon>
        <taxon>Formicoidea</taxon>
        <taxon>Formicidae</taxon>
        <taxon>Myrmicinae</taxon>
        <taxon>Trachymyrmex</taxon>
    </lineage>
</organism>
<evidence type="ECO:0000313" key="2">
    <source>
        <dbReference type="Proteomes" id="UP000078492"/>
    </source>
</evidence>
<dbReference type="EMBL" id="KQ980017">
    <property type="protein sequence ID" value="KYN18227.1"/>
    <property type="molecule type" value="Genomic_DNA"/>
</dbReference>
<dbReference type="Proteomes" id="UP000078492">
    <property type="component" value="Unassembled WGS sequence"/>
</dbReference>
<sequence length="33" mass="3769">MGLPWRGHACRAIHLTAIATITLPDLWQWDLVL</sequence>
<accession>A0A151J5H1</accession>
<keyword evidence="2" id="KW-1185">Reference proteome</keyword>
<dbReference type="AlphaFoldDB" id="A0A151J5H1"/>
<name>A0A151J5H1_9HYME</name>
<reference evidence="1 2" key="1">
    <citation type="submission" date="2015-09" db="EMBL/GenBank/DDBJ databases">
        <title>Trachymyrmex cornetzi WGS genome.</title>
        <authorList>
            <person name="Nygaard S."/>
            <person name="Hu H."/>
            <person name="Boomsma J."/>
            <person name="Zhang G."/>
        </authorList>
    </citation>
    <scope>NUCLEOTIDE SEQUENCE [LARGE SCALE GENOMIC DNA]</scope>
    <source>
        <strain evidence="1">Tcor2-1</strain>
        <tissue evidence="1">Whole body</tissue>
    </source>
</reference>
<protein>
    <submittedName>
        <fullName evidence="1">Uncharacterized protein</fullName>
    </submittedName>
</protein>
<gene>
    <name evidence="1" type="ORF">ALC57_09474</name>
</gene>